<comment type="caution">
    <text evidence="1">The sequence shown here is derived from an EMBL/GenBank/DDBJ whole genome shotgun (WGS) entry which is preliminary data.</text>
</comment>
<evidence type="ECO:0000313" key="2">
    <source>
        <dbReference type="Proteomes" id="UP000290540"/>
    </source>
</evidence>
<evidence type="ECO:0000313" key="1">
    <source>
        <dbReference type="EMBL" id="RYC80275.1"/>
    </source>
</evidence>
<proteinExistence type="predicted"/>
<sequence>MKTEFQLELTKLSDRMADEVARATAQVAQELSQVRDQLTQVYRELEQTRLQLDTLIKTETPRSSVQTYAEAARMAPTSMSSQSSSAVRSATPEAVFCTVDTSRSSDQLHCRCVAVTRDGRDASRLRIIGRNEEETQKIKSILETRKAPGARVLRDQLYPIKVDSRNRMAVFDQDFNVLPGAIETLNQENAVQIAKVAWLSRKFNPKSYGSMVVYLTKSTDAKRLLQEYYFLVAGESAYTSVFEQITGPEQCYKAKASVTRHSGAERLEYVEDAPPRATITIETADMTAAILRFPERLVLIVSVYVPGGDAQALQHTCNALPQVISDVRGQAGRLVDVVVVGGHQPARPAMGGDDISLTRQGEADQIINLMNEFELYEPAPERNEDVEQWRF</sequence>
<dbReference type="EMBL" id="MQTW01000402">
    <property type="protein sequence ID" value="RYC80275.1"/>
    <property type="molecule type" value="Genomic_DNA"/>
</dbReference>
<gene>
    <name evidence="1" type="ORF">BFJ63_vAg16846</name>
</gene>
<accession>A0A4Q2V060</accession>
<name>A0A4Q2V060_FUSOX</name>
<reference evidence="1 2" key="1">
    <citation type="submission" date="2016-12" db="EMBL/GenBank/DDBJ databases">
        <title>Draft genome sequence of Fusarium oxysporum causing rot on Narcissus.</title>
        <authorList>
            <person name="Armitage A.D."/>
            <person name="Taylor A."/>
            <person name="Clarkson J.P."/>
            <person name="Harrison R.J."/>
            <person name="Jackson A.C."/>
        </authorList>
    </citation>
    <scope>NUCLEOTIDE SEQUENCE [LARGE SCALE GENOMIC DNA]</scope>
    <source>
        <strain evidence="1 2">N139</strain>
    </source>
</reference>
<dbReference type="Proteomes" id="UP000290540">
    <property type="component" value="Unassembled WGS sequence"/>
</dbReference>
<protein>
    <submittedName>
        <fullName evidence="1">Uncharacterized protein</fullName>
    </submittedName>
</protein>
<dbReference type="AlphaFoldDB" id="A0A4Q2V060"/>
<organism evidence="1 2">
    <name type="scientific">Fusarium oxysporum f. sp. narcissi</name>
    <dbReference type="NCBI Taxonomy" id="451672"/>
    <lineage>
        <taxon>Eukaryota</taxon>
        <taxon>Fungi</taxon>
        <taxon>Dikarya</taxon>
        <taxon>Ascomycota</taxon>
        <taxon>Pezizomycotina</taxon>
        <taxon>Sordariomycetes</taxon>
        <taxon>Hypocreomycetidae</taxon>
        <taxon>Hypocreales</taxon>
        <taxon>Nectriaceae</taxon>
        <taxon>Fusarium</taxon>
        <taxon>Fusarium oxysporum species complex</taxon>
    </lineage>
</organism>